<protein>
    <submittedName>
        <fullName evidence="1">tRNA (Adenine22-N1)-methyltransferase</fullName>
    </submittedName>
</protein>
<dbReference type="PANTHER" id="PTHR38451:SF1">
    <property type="entry name" value="TRNA (ADENINE(22)-N(1))-METHYLTRANSFERASE"/>
    <property type="match status" value="1"/>
</dbReference>
<evidence type="ECO:0000313" key="1">
    <source>
        <dbReference type="EMBL" id="PTX64888.1"/>
    </source>
</evidence>
<dbReference type="RefSeq" id="WP_170109409.1">
    <property type="nucleotide sequence ID" value="NZ_QBKR01000001.1"/>
</dbReference>
<dbReference type="InterPro" id="IPR006901">
    <property type="entry name" value="TrmK"/>
</dbReference>
<dbReference type="InterPro" id="IPR029063">
    <property type="entry name" value="SAM-dependent_MTases_sf"/>
</dbReference>
<dbReference type="PANTHER" id="PTHR38451">
    <property type="entry name" value="TRNA (ADENINE(22)-N(1))-METHYLTRANSFERASE"/>
    <property type="match status" value="1"/>
</dbReference>
<accession>A0A2T6C974</accession>
<dbReference type="Gene3D" id="3.40.50.150">
    <property type="entry name" value="Vaccinia Virus protein VP39"/>
    <property type="match status" value="1"/>
</dbReference>
<dbReference type="SUPFAM" id="SSF53335">
    <property type="entry name" value="S-adenosyl-L-methionine-dependent methyltransferases"/>
    <property type="match status" value="1"/>
</dbReference>
<sequence>MENRVSARISALADRILPGRTVADIGSDHAQLLVTLAERGALKKGIAGELNRGPYQNAADRIREAGWTESIEVRQGDGLEVLQPGEAEVIVLAGMGGVLITSILSRGKEKLSGTEQLVLQPNNNGDRVRKWLKDHGWEIVEEELLKEGGILYEIISARRGESERPYKNLPLRPELLFRLGPLLCRDRHPLLRERVREEAAALKRILNSLRSARTPEAKEKQAEVAARLETWKEAELWLSRETS</sequence>
<keyword evidence="2" id="KW-1185">Reference proteome</keyword>
<dbReference type="Pfam" id="PF04816">
    <property type="entry name" value="TrmK"/>
    <property type="match status" value="1"/>
</dbReference>
<dbReference type="Proteomes" id="UP000244240">
    <property type="component" value="Unassembled WGS sequence"/>
</dbReference>
<dbReference type="Gene3D" id="1.10.287.1890">
    <property type="match status" value="1"/>
</dbReference>
<reference evidence="1 2" key="1">
    <citation type="submission" date="2018-04" db="EMBL/GenBank/DDBJ databases">
        <title>Genomic Encyclopedia of Archaeal and Bacterial Type Strains, Phase II (KMG-II): from individual species to whole genera.</title>
        <authorList>
            <person name="Goeker M."/>
        </authorList>
    </citation>
    <scope>NUCLEOTIDE SEQUENCE [LARGE SCALE GENOMIC DNA]</scope>
    <source>
        <strain evidence="1 2">DSM 45787</strain>
    </source>
</reference>
<keyword evidence="1" id="KW-0489">Methyltransferase</keyword>
<comment type="caution">
    <text evidence="1">The sequence shown here is derived from an EMBL/GenBank/DDBJ whole genome shotgun (WGS) entry which is preliminary data.</text>
</comment>
<dbReference type="EMBL" id="QBKR01000001">
    <property type="protein sequence ID" value="PTX64888.1"/>
    <property type="molecule type" value="Genomic_DNA"/>
</dbReference>
<keyword evidence="1" id="KW-0808">Transferase</keyword>
<dbReference type="GO" id="GO:0160105">
    <property type="term" value="F:tRNA (adenine(22)-N1)-methyltransferase activity"/>
    <property type="evidence" value="ECO:0007669"/>
    <property type="project" value="InterPro"/>
</dbReference>
<gene>
    <name evidence="1" type="ORF">C8P63_101107</name>
</gene>
<dbReference type="PIRSF" id="PIRSF018637">
    <property type="entry name" value="TrmK"/>
    <property type="match status" value="1"/>
</dbReference>
<proteinExistence type="predicted"/>
<evidence type="ECO:0000313" key="2">
    <source>
        <dbReference type="Proteomes" id="UP000244240"/>
    </source>
</evidence>
<organism evidence="1 2">
    <name type="scientific">Melghirimyces profundicolus</name>
    <dbReference type="NCBI Taxonomy" id="1242148"/>
    <lineage>
        <taxon>Bacteria</taxon>
        <taxon>Bacillati</taxon>
        <taxon>Bacillota</taxon>
        <taxon>Bacilli</taxon>
        <taxon>Bacillales</taxon>
        <taxon>Thermoactinomycetaceae</taxon>
        <taxon>Melghirimyces</taxon>
    </lineage>
</organism>
<dbReference type="AlphaFoldDB" id="A0A2T6C974"/>
<dbReference type="GO" id="GO:0032259">
    <property type="term" value="P:methylation"/>
    <property type="evidence" value="ECO:0007669"/>
    <property type="project" value="UniProtKB-KW"/>
</dbReference>
<name>A0A2T6C974_9BACL</name>